<evidence type="ECO:0000313" key="1">
    <source>
        <dbReference type="EMBL" id="SVE02343.1"/>
    </source>
</evidence>
<feature type="non-terminal residue" evidence="1">
    <location>
        <position position="61"/>
    </location>
</feature>
<proteinExistence type="predicted"/>
<reference evidence="1" key="1">
    <citation type="submission" date="2018-05" db="EMBL/GenBank/DDBJ databases">
        <authorList>
            <person name="Lanie J.A."/>
            <person name="Ng W.-L."/>
            <person name="Kazmierczak K.M."/>
            <person name="Andrzejewski T.M."/>
            <person name="Davidsen T.M."/>
            <person name="Wayne K.J."/>
            <person name="Tettelin H."/>
            <person name="Glass J.I."/>
            <person name="Rusch D."/>
            <person name="Podicherti R."/>
            <person name="Tsui H.-C.T."/>
            <person name="Winkler M.E."/>
        </authorList>
    </citation>
    <scope>NUCLEOTIDE SEQUENCE</scope>
</reference>
<feature type="non-terminal residue" evidence="1">
    <location>
        <position position="1"/>
    </location>
</feature>
<protein>
    <submittedName>
        <fullName evidence="1">Uncharacterized protein</fullName>
    </submittedName>
</protein>
<accession>A0A383A406</accession>
<dbReference type="EMBL" id="UINC01188905">
    <property type="protein sequence ID" value="SVE02343.1"/>
    <property type="molecule type" value="Genomic_DNA"/>
</dbReference>
<organism evidence="1">
    <name type="scientific">marine metagenome</name>
    <dbReference type="NCBI Taxonomy" id="408172"/>
    <lineage>
        <taxon>unclassified sequences</taxon>
        <taxon>metagenomes</taxon>
        <taxon>ecological metagenomes</taxon>
    </lineage>
</organism>
<dbReference type="AlphaFoldDB" id="A0A383A406"/>
<sequence length="61" mass="6497">VKKRSILGVLALGALSLGLQLAANELPRLGKGVDPKKQTFQEQKKLPDLPAAYLSASPEDI</sequence>
<name>A0A383A406_9ZZZZ</name>
<gene>
    <name evidence="1" type="ORF">METZ01_LOCUS455197</name>
</gene>